<accession>A0ABX1Y5F0</accession>
<dbReference type="RefSeq" id="WP_171646623.1">
    <property type="nucleotide sequence ID" value="NZ_WHOA01000198.1"/>
</dbReference>
<evidence type="ECO:0008006" key="3">
    <source>
        <dbReference type="Google" id="ProtNLM"/>
    </source>
</evidence>
<protein>
    <recommendedName>
        <fullName evidence="3">Extracellular solute-binding protein</fullName>
    </recommendedName>
</protein>
<evidence type="ECO:0000313" key="2">
    <source>
        <dbReference type="Proteomes" id="UP000616779"/>
    </source>
</evidence>
<dbReference type="Proteomes" id="UP000616779">
    <property type="component" value="Unassembled WGS sequence"/>
</dbReference>
<keyword evidence="2" id="KW-1185">Reference proteome</keyword>
<sequence>MDVIRDLPGLKSADKDKVIKALVGDKADLIDVDSLSATMFDKRIKSVYDPNYSTPYSSQLKPVLENGLSTFLLDKLTPEAAQKQMIDEANKIIQQNKK</sequence>
<name>A0ABX1Y5F0_9BACL</name>
<proteinExistence type="predicted"/>
<reference evidence="1 2" key="1">
    <citation type="submission" date="2019-10" db="EMBL/GenBank/DDBJ databases">
        <title>Description of Paenibacillus terrestris sp. nov.</title>
        <authorList>
            <person name="Carlier A."/>
            <person name="Qi S."/>
        </authorList>
    </citation>
    <scope>NUCLEOTIDE SEQUENCE [LARGE SCALE GENOMIC DNA]</scope>
    <source>
        <strain evidence="1 2">LMG 31458</strain>
    </source>
</reference>
<evidence type="ECO:0000313" key="1">
    <source>
        <dbReference type="EMBL" id="NOU75215.1"/>
    </source>
</evidence>
<dbReference type="EMBL" id="WHOA01000198">
    <property type="protein sequence ID" value="NOU75215.1"/>
    <property type="molecule type" value="Genomic_DNA"/>
</dbReference>
<organism evidence="1 2">
    <name type="scientific">Paenibacillus phytorum</name>
    <dbReference type="NCBI Taxonomy" id="2654977"/>
    <lineage>
        <taxon>Bacteria</taxon>
        <taxon>Bacillati</taxon>
        <taxon>Bacillota</taxon>
        <taxon>Bacilli</taxon>
        <taxon>Bacillales</taxon>
        <taxon>Paenibacillaceae</taxon>
        <taxon>Paenibacillus</taxon>
    </lineage>
</organism>
<gene>
    <name evidence="1" type="ORF">GC098_28150</name>
</gene>
<comment type="caution">
    <text evidence="1">The sequence shown here is derived from an EMBL/GenBank/DDBJ whole genome shotgun (WGS) entry which is preliminary data.</text>
</comment>